<protein>
    <submittedName>
        <fullName evidence="2">Uncharacterized protein</fullName>
    </submittedName>
</protein>
<dbReference type="RefSeq" id="WP_344162071.1">
    <property type="nucleotide sequence ID" value="NZ_BAAAPC010000008.1"/>
</dbReference>
<dbReference type="EMBL" id="BAAAPC010000008">
    <property type="protein sequence ID" value="GAA1996086.1"/>
    <property type="molecule type" value="Genomic_DNA"/>
</dbReference>
<feature type="compositionally biased region" description="Basic and acidic residues" evidence="1">
    <location>
        <begin position="97"/>
        <end position="117"/>
    </location>
</feature>
<dbReference type="Proteomes" id="UP001501585">
    <property type="component" value="Unassembled WGS sequence"/>
</dbReference>
<gene>
    <name evidence="2" type="ORF">GCM10009799_23300</name>
</gene>
<comment type="caution">
    <text evidence="2">The sequence shown here is derived from an EMBL/GenBank/DDBJ whole genome shotgun (WGS) entry which is preliminary data.</text>
</comment>
<feature type="compositionally biased region" description="Pro residues" evidence="1">
    <location>
        <begin position="210"/>
        <end position="232"/>
    </location>
</feature>
<feature type="compositionally biased region" description="Basic and acidic residues" evidence="1">
    <location>
        <begin position="368"/>
        <end position="380"/>
    </location>
</feature>
<evidence type="ECO:0000313" key="2">
    <source>
        <dbReference type="EMBL" id="GAA1996086.1"/>
    </source>
</evidence>
<reference evidence="2 3" key="1">
    <citation type="journal article" date="2019" name="Int. J. Syst. Evol. Microbiol.">
        <title>The Global Catalogue of Microorganisms (GCM) 10K type strain sequencing project: providing services to taxonomists for standard genome sequencing and annotation.</title>
        <authorList>
            <consortium name="The Broad Institute Genomics Platform"/>
            <consortium name="The Broad Institute Genome Sequencing Center for Infectious Disease"/>
            <person name="Wu L."/>
            <person name="Ma J."/>
        </authorList>
    </citation>
    <scope>NUCLEOTIDE SEQUENCE [LARGE SCALE GENOMIC DNA]</scope>
    <source>
        <strain evidence="2 3">JCM 15313</strain>
    </source>
</reference>
<evidence type="ECO:0000256" key="1">
    <source>
        <dbReference type="SAM" id="MobiDB-lite"/>
    </source>
</evidence>
<sequence length="380" mass="40119">MTVEHDQVPAFPRITAVTYDDGTGEVSINGNPQSVSAASIGEVRAEIIKIVAGVAEKLGRPVKVATSGVGGEWPLIVHPGGLVEEDTSAPASAVQKPRKEKERDQGKEKESGRDRKTGRGFFAAFTPTRTGTPDPASAASEPPGPETTRLPGDLEASPAPELRSVPEHTAEADAEQSPVENEVGSGRVEATSPQVPEPPSSPGHALEPPTAQPPTPEPFPVARFDPPPPTPPAGGTSPERTGRPVAPIEPSAQEVMWGPSRPKTATPPPPFAVPPAETFTTQPPPDPRTRHEAPPPNAQGREYRPGPAPNIPPAGAAVSARWWEEAIAEHNQLRGASAVHIGPYEEAEQGHPGSDSTGPQRGFLRRLLSRENRDRHGNHE</sequence>
<dbReference type="PRINTS" id="PR01217">
    <property type="entry name" value="PRICHEXTENSN"/>
</dbReference>
<feature type="region of interest" description="Disordered" evidence="1">
    <location>
        <begin position="338"/>
        <end position="380"/>
    </location>
</feature>
<name>A0ABN2T0Q8_9ACTN</name>
<keyword evidence="3" id="KW-1185">Reference proteome</keyword>
<accession>A0ABN2T0Q8</accession>
<proteinExistence type="predicted"/>
<evidence type="ECO:0000313" key="3">
    <source>
        <dbReference type="Proteomes" id="UP001501585"/>
    </source>
</evidence>
<feature type="region of interest" description="Disordered" evidence="1">
    <location>
        <begin position="80"/>
        <end position="318"/>
    </location>
</feature>
<organism evidence="2 3">
    <name type="scientific">Nocardiopsis rhodophaea</name>
    <dbReference type="NCBI Taxonomy" id="280238"/>
    <lineage>
        <taxon>Bacteria</taxon>
        <taxon>Bacillati</taxon>
        <taxon>Actinomycetota</taxon>
        <taxon>Actinomycetes</taxon>
        <taxon>Streptosporangiales</taxon>
        <taxon>Nocardiopsidaceae</taxon>
        <taxon>Nocardiopsis</taxon>
    </lineage>
</organism>